<feature type="transmembrane region" description="Helical" evidence="2">
    <location>
        <begin position="456"/>
        <end position="476"/>
    </location>
</feature>
<gene>
    <name evidence="3" type="ORF">DMH04_40705</name>
</gene>
<reference evidence="3 4" key="1">
    <citation type="submission" date="2018-05" db="EMBL/GenBank/DDBJ databases">
        <title>Evolution of GPA BGCs.</title>
        <authorList>
            <person name="Waglechner N."/>
            <person name="Wright G.D."/>
        </authorList>
    </citation>
    <scope>NUCLEOTIDE SEQUENCE [LARGE SCALE GENOMIC DNA]</scope>
    <source>
        <strain evidence="3 4">A82846</strain>
    </source>
</reference>
<dbReference type="EMBL" id="QHKI01000053">
    <property type="protein sequence ID" value="RSM73876.1"/>
    <property type="molecule type" value="Genomic_DNA"/>
</dbReference>
<evidence type="ECO:0000313" key="4">
    <source>
        <dbReference type="Proteomes" id="UP000287547"/>
    </source>
</evidence>
<protein>
    <submittedName>
        <fullName evidence="3">Uncharacterized protein</fullName>
    </submittedName>
</protein>
<dbReference type="AlphaFoldDB" id="A0A428YVH1"/>
<keyword evidence="2" id="KW-1133">Transmembrane helix</keyword>
<evidence type="ECO:0000256" key="2">
    <source>
        <dbReference type="SAM" id="Phobius"/>
    </source>
</evidence>
<feature type="transmembrane region" description="Helical" evidence="2">
    <location>
        <begin position="566"/>
        <end position="583"/>
    </location>
</feature>
<feature type="compositionally biased region" description="Low complexity" evidence="1">
    <location>
        <begin position="609"/>
        <end position="620"/>
    </location>
</feature>
<feature type="transmembrane region" description="Helical" evidence="2">
    <location>
        <begin position="12"/>
        <end position="28"/>
    </location>
</feature>
<accession>A0A428YVH1</accession>
<evidence type="ECO:0000256" key="1">
    <source>
        <dbReference type="SAM" id="MobiDB-lite"/>
    </source>
</evidence>
<feature type="transmembrane region" description="Helical" evidence="2">
    <location>
        <begin position="488"/>
        <end position="507"/>
    </location>
</feature>
<feature type="transmembrane region" description="Helical" evidence="2">
    <location>
        <begin position="48"/>
        <end position="66"/>
    </location>
</feature>
<proteinExistence type="predicted"/>
<name>A0A428YVH1_KIBAR</name>
<organism evidence="3 4">
    <name type="scientific">Kibdelosporangium aridum</name>
    <dbReference type="NCBI Taxonomy" id="2030"/>
    <lineage>
        <taxon>Bacteria</taxon>
        <taxon>Bacillati</taxon>
        <taxon>Actinomycetota</taxon>
        <taxon>Actinomycetes</taxon>
        <taxon>Pseudonocardiales</taxon>
        <taxon>Pseudonocardiaceae</taxon>
        <taxon>Kibdelosporangium</taxon>
    </lineage>
</organism>
<keyword evidence="2" id="KW-0472">Membrane</keyword>
<feature type="region of interest" description="Disordered" evidence="1">
    <location>
        <begin position="602"/>
        <end position="626"/>
    </location>
</feature>
<sequence length="626" mass="69140">MDGGINRLRRRAVLAIFAMLVLTAWGVLNLQSTLGLDNISLPAGFVHATLRVLAIASGAGIAVYLVRKRDRPDLSDLYIGSPELRTERDAGLEIFKAESYCLRVYDGDVSRLFTAMLTDLPSYLFRINDDIKLSHGQLESTTTLHLRMRPPVETTPINCQATRTILVPVIMARKGLLFDNLQVTDASGRVLPTLSQWEARGVTALAVRALFGFVNEDSARRGITLPWRRRALEQAEANLKAAYVEIMTDAICLVGAPDKLAKASATRHLSERRDKALKRLADLRSVMAPEFYERLEAVCLSLADNYLIIAEVPKPSGTNLIVKYTARTETERSLPRGKERLRARLGLDPHMVDVAMPRILQADSYHCQITAPPGLHVFSHHLEALGGNKPLRQTDFQIGGVQQYVRLYHEESRTIAHLYVRRHGSAFAVSDVRGSERIGSGVKSVLSLRETPPGMLGSAATLATVVATVMLFLTITRLGLTDQRSTGSSLPALLFTVPAFISAALGRGVDGSRMTRSSLITYFGLFAVFITSIGATLLYAYDATTNLATEVSIALWPGSAPWQTDWIWLGLSIVTWGVAIFLIRERRDQTRYYLDNLQRAGDRHTAPNEDLTTADETTTLAERKKS</sequence>
<keyword evidence="2" id="KW-0812">Transmembrane</keyword>
<comment type="caution">
    <text evidence="3">The sequence shown here is derived from an EMBL/GenBank/DDBJ whole genome shotgun (WGS) entry which is preliminary data.</text>
</comment>
<feature type="transmembrane region" description="Helical" evidence="2">
    <location>
        <begin position="519"/>
        <end position="541"/>
    </location>
</feature>
<dbReference type="Proteomes" id="UP000287547">
    <property type="component" value="Unassembled WGS sequence"/>
</dbReference>
<evidence type="ECO:0000313" key="3">
    <source>
        <dbReference type="EMBL" id="RSM73876.1"/>
    </source>
</evidence>